<evidence type="ECO:0000259" key="1">
    <source>
        <dbReference type="Pfam" id="PF18286"/>
    </source>
</evidence>
<dbReference type="RefSeq" id="WP_224161191.1">
    <property type="nucleotide sequence ID" value="NZ_JAIRBS010000018.1"/>
</dbReference>
<dbReference type="Proteomes" id="UP000774958">
    <property type="component" value="Unassembled WGS sequence"/>
</dbReference>
<protein>
    <submittedName>
        <fullName evidence="2">T3SS regulon translocated regulator ExsE family protein</fullName>
    </submittedName>
</protein>
<dbReference type="NCBIfam" id="NF033906">
    <property type="entry name" value="ExsE_fam"/>
    <property type="match status" value="1"/>
</dbReference>
<dbReference type="InterPro" id="IPR053763">
    <property type="entry name" value="T3SS_Regulatory_Protein"/>
</dbReference>
<organism evidence="2 3">
    <name type="scientific">Aeromonas schubertii</name>
    <dbReference type="NCBI Taxonomy" id="652"/>
    <lineage>
        <taxon>Bacteria</taxon>
        <taxon>Pseudomonadati</taxon>
        <taxon>Pseudomonadota</taxon>
        <taxon>Gammaproteobacteria</taxon>
        <taxon>Aeromonadales</taxon>
        <taxon>Aeromonadaceae</taxon>
        <taxon>Aeromonas</taxon>
    </lineage>
</organism>
<comment type="caution">
    <text evidence="2">The sequence shown here is derived from an EMBL/GenBank/DDBJ whole genome shotgun (WGS) entry which is preliminary data.</text>
</comment>
<accession>A0ABS7VCD9</accession>
<dbReference type="Pfam" id="PF18286">
    <property type="entry name" value="T3SS_ExsE"/>
    <property type="match status" value="1"/>
</dbReference>
<keyword evidence="3" id="KW-1185">Reference proteome</keyword>
<evidence type="ECO:0000313" key="2">
    <source>
        <dbReference type="EMBL" id="MBZ6066712.1"/>
    </source>
</evidence>
<evidence type="ECO:0000313" key="3">
    <source>
        <dbReference type="Proteomes" id="UP000774958"/>
    </source>
</evidence>
<name>A0ABS7VCD9_9GAMM</name>
<dbReference type="EMBL" id="JAIRBT010000012">
    <property type="protein sequence ID" value="MBZ6066712.1"/>
    <property type="molecule type" value="Genomic_DNA"/>
</dbReference>
<dbReference type="Gene3D" id="6.20.290.10">
    <property type="match status" value="1"/>
</dbReference>
<reference evidence="2 3" key="1">
    <citation type="submission" date="2021-09" db="EMBL/GenBank/DDBJ databases">
        <title>Aeromonas schubertii isolated from Asian sea bass.</title>
        <authorList>
            <person name="Pinpimai K."/>
        </authorList>
    </citation>
    <scope>NUCLEOTIDE SEQUENCE [LARGE SCALE GENOMIC DNA]</scope>
    <source>
        <strain evidence="2 3">CHULA2021a</strain>
    </source>
</reference>
<sequence>MKIESRPLGALHATEVAPATFAGRRVSLAPRDGAGDLRALLARFHGLSPAQESALQRLHNGEHTPLTMRRVALG</sequence>
<proteinExistence type="predicted"/>
<feature type="domain" description="Type III secretion system ExsE" evidence="1">
    <location>
        <begin position="37"/>
        <end position="71"/>
    </location>
</feature>
<gene>
    <name evidence="2" type="ORF">LA374_10895</name>
</gene>
<dbReference type="InterPro" id="IPR040866">
    <property type="entry name" value="T3SS_ExsE"/>
</dbReference>